<keyword evidence="5" id="KW-0808">Transferase</keyword>
<dbReference type="InterPro" id="IPR049548">
    <property type="entry name" value="Sina-like_RING"/>
</dbReference>
<keyword evidence="15" id="KW-1185">Reference proteome</keyword>
<dbReference type="PROSITE" id="PS51081">
    <property type="entry name" value="ZF_SIAH"/>
    <property type="match status" value="1"/>
</dbReference>
<feature type="region of interest" description="Disordered" evidence="12">
    <location>
        <begin position="1"/>
        <end position="86"/>
    </location>
</feature>
<evidence type="ECO:0000256" key="5">
    <source>
        <dbReference type="ARBA" id="ARBA00022679"/>
    </source>
</evidence>
<evidence type="ECO:0000256" key="8">
    <source>
        <dbReference type="ARBA" id="ARBA00022786"/>
    </source>
</evidence>
<dbReference type="InterPro" id="IPR044286">
    <property type="entry name" value="SINL_plant"/>
</dbReference>
<evidence type="ECO:0000259" key="13">
    <source>
        <dbReference type="PROSITE" id="PS51081"/>
    </source>
</evidence>
<evidence type="ECO:0000313" key="15">
    <source>
        <dbReference type="Proteomes" id="UP000836841"/>
    </source>
</evidence>
<dbReference type="SUPFAM" id="SSF49599">
    <property type="entry name" value="TRAF domain-like"/>
    <property type="match status" value="1"/>
</dbReference>
<evidence type="ECO:0000256" key="7">
    <source>
        <dbReference type="ARBA" id="ARBA00022771"/>
    </source>
</evidence>
<dbReference type="PANTHER" id="PTHR46632:SF30">
    <property type="entry name" value="E3 UBIQUITIN-PROTEIN LIGASE SINA-LIKE 4"/>
    <property type="match status" value="1"/>
</dbReference>
<reference evidence="14 15" key="1">
    <citation type="submission" date="2022-03" db="EMBL/GenBank/DDBJ databases">
        <authorList>
            <person name="Nunn A."/>
            <person name="Chopra R."/>
            <person name="Nunn A."/>
            <person name="Contreras Garrido A."/>
        </authorList>
    </citation>
    <scope>NUCLEOTIDE SEQUENCE [LARGE SCALE GENOMIC DNA]</scope>
</reference>
<dbReference type="GO" id="GO:0061630">
    <property type="term" value="F:ubiquitin protein ligase activity"/>
    <property type="evidence" value="ECO:0007669"/>
    <property type="project" value="UniProtKB-EC"/>
</dbReference>
<comment type="catalytic activity">
    <reaction evidence="1">
        <text>S-ubiquitinyl-[E2 ubiquitin-conjugating enzyme]-L-cysteine + [acceptor protein]-L-lysine = [E2 ubiquitin-conjugating enzyme]-L-cysteine + N(6)-ubiquitinyl-[acceptor protein]-L-lysine.</text>
        <dbReference type="EC" id="2.3.2.27"/>
    </reaction>
</comment>
<comment type="similarity">
    <text evidence="3">Belongs to the SINA (Seven in absentia) family.</text>
</comment>
<evidence type="ECO:0000256" key="3">
    <source>
        <dbReference type="ARBA" id="ARBA00009119"/>
    </source>
</evidence>
<dbReference type="Pfam" id="PF21362">
    <property type="entry name" value="Sina_RING"/>
    <property type="match status" value="1"/>
</dbReference>
<gene>
    <name evidence="14" type="ORF">TAV2_LOCUS16344</name>
</gene>
<name>A0AAU9SGX4_THLAR</name>
<keyword evidence="9" id="KW-0862">Zinc</keyword>
<comment type="function">
    <text evidence="10">E3 ubiquitin-protein ligase that mediates ubiquitination and subsequent proteasomal degradation of target proteins. E3 ubiquitin ligases accept ubiquitin from an E2 ubiquitin-conjugating enzyme in the form of a thioester and then directly transfers the ubiquitin to targeted substrates. It probably triggers the ubiquitin-mediated degradation of different substrates.</text>
</comment>
<dbReference type="InterPro" id="IPR013083">
    <property type="entry name" value="Znf_RING/FYVE/PHD"/>
</dbReference>
<organism evidence="14 15">
    <name type="scientific">Thlaspi arvense</name>
    <name type="common">Field penny-cress</name>
    <dbReference type="NCBI Taxonomy" id="13288"/>
    <lineage>
        <taxon>Eukaryota</taxon>
        <taxon>Viridiplantae</taxon>
        <taxon>Streptophyta</taxon>
        <taxon>Embryophyta</taxon>
        <taxon>Tracheophyta</taxon>
        <taxon>Spermatophyta</taxon>
        <taxon>Magnoliopsida</taxon>
        <taxon>eudicotyledons</taxon>
        <taxon>Gunneridae</taxon>
        <taxon>Pentapetalae</taxon>
        <taxon>rosids</taxon>
        <taxon>malvids</taxon>
        <taxon>Brassicales</taxon>
        <taxon>Brassicaceae</taxon>
        <taxon>Thlaspideae</taxon>
        <taxon>Thlaspi</taxon>
    </lineage>
</organism>
<dbReference type="Proteomes" id="UP000836841">
    <property type="component" value="Chromosome 5"/>
</dbReference>
<dbReference type="Pfam" id="PF21361">
    <property type="entry name" value="Sina_ZnF"/>
    <property type="match status" value="1"/>
</dbReference>
<dbReference type="AlphaFoldDB" id="A0AAU9SGX4"/>
<evidence type="ECO:0000256" key="6">
    <source>
        <dbReference type="ARBA" id="ARBA00022723"/>
    </source>
</evidence>
<sequence>MTTISPRRDSGGRASDCRSSKKQRLPSVSEEESSDDSSSGEEESDDDDSSSGEETEVEFQNGSSESRERELVVLSDDSDSEDEKTYAELLRSRRPRRLSPPKSLTLPDSDVLDYPNCFEPLRKPIFQCNNGHLACSACCTKLKKRCFFCALPTGDIRCRAMEKVIKTCVVSCPNAKHGCKQIATYGKEEASHAKLCLFTPCSCPVLDCNYIGSYKDLNNHFRITHKKSPGEIMSIEFGRQEIFRLDFNDDPVVFQMEKEGDLIVIQGFKGSHGVYASVSRIAPVVPVMGQLYCSIARLKENSTLRLEFMVKNVQKVREKQEQPEDSFLLIPTQMLRGDHLKMQICIRREYVPS</sequence>
<feature type="compositionally biased region" description="Acidic residues" evidence="12">
    <location>
        <begin position="29"/>
        <end position="57"/>
    </location>
</feature>
<keyword evidence="7 11" id="KW-0863">Zinc-finger</keyword>
<comment type="pathway">
    <text evidence="2">Protein modification; protein ubiquitination.</text>
</comment>
<dbReference type="CDD" id="cd16571">
    <property type="entry name" value="RING-HC_SIAHs"/>
    <property type="match status" value="1"/>
</dbReference>
<feature type="domain" description="SIAH-type" evidence="13">
    <location>
        <begin position="167"/>
        <end position="226"/>
    </location>
</feature>
<evidence type="ECO:0000256" key="11">
    <source>
        <dbReference type="PROSITE-ProRule" id="PRU00455"/>
    </source>
</evidence>
<evidence type="ECO:0000256" key="2">
    <source>
        <dbReference type="ARBA" id="ARBA00004906"/>
    </source>
</evidence>
<protein>
    <recommendedName>
        <fullName evidence="4">RING-type E3 ubiquitin transferase</fullName>
        <ecNumber evidence="4">2.3.2.27</ecNumber>
    </recommendedName>
</protein>
<evidence type="ECO:0000256" key="1">
    <source>
        <dbReference type="ARBA" id="ARBA00000900"/>
    </source>
</evidence>
<dbReference type="EMBL" id="OU466861">
    <property type="protein sequence ID" value="CAH2065694.1"/>
    <property type="molecule type" value="Genomic_DNA"/>
</dbReference>
<feature type="compositionally biased region" description="Basic and acidic residues" evidence="12">
    <location>
        <begin position="1"/>
        <end position="19"/>
    </location>
</feature>
<evidence type="ECO:0000256" key="12">
    <source>
        <dbReference type="SAM" id="MobiDB-lite"/>
    </source>
</evidence>
<keyword evidence="8" id="KW-0833">Ubl conjugation pathway</keyword>
<evidence type="ECO:0000313" key="14">
    <source>
        <dbReference type="EMBL" id="CAH2065694.1"/>
    </source>
</evidence>
<keyword evidence="6" id="KW-0479">Metal-binding</keyword>
<evidence type="ECO:0000256" key="4">
    <source>
        <dbReference type="ARBA" id="ARBA00012483"/>
    </source>
</evidence>
<evidence type="ECO:0000256" key="9">
    <source>
        <dbReference type="ARBA" id="ARBA00022833"/>
    </source>
</evidence>
<dbReference type="PANTHER" id="PTHR46632">
    <property type="entry name" value="E3 UBIQUITIN-PROTEIN LIGASE SINA-LIKE 4"/>
    <property type="match status" value="1"/>
</dbReference>
<dbReference type="GO" id="GO:0008270">
    <property type="term" value="F:zinc ion binding"/>
    <property type="evidence" value="ECO:0007669"/>
    <property type="project" value="UniProtKB-KW"/>
</dbReference>
<dbReference type="EC" id="2.3.2.27" evidence="4"/>
<proteinExistence type="inferred from homology"/>
<dbReference type="InterPro" id="IPR013010">
    <property type="entry name" value="Znf_SIAH"/>
</dbReference>
<accession>A0AAU9SGX4</accession>
<dbReference type="Gene3D" id="3.30.40.10">
    <property type="entry name" value="Zinc/RING finger domain, C3HC4 (zinc finger)"/>
    <property type="match status" value="1"/>
</dbReference>
<evidence type="ECO:0000256" key="10">
    <source>
        <dbReference type="ARBA" id="ARBA00024004"/>
    </source>
</evidence>